<dbReference type="PANTHER" id="PTHR33116:SF86">
    <property type="entry name" value="REVERSE TRANSCRIPTASE DOMAIN-CONTAINING PROTEIN"/>
    <property type="match status" value="1"/>
</dbReference>
<dbReference type="AlphaFoldDB" id="A0AAV3RIJ5"/>
<dbReference type="EMBL" id="BAABME010027848">
    <property type="protein sequence ID" value="GAA0176209.1"/>
    <property type="molecule type" value="Genomic_DNA"/>
</dbReference>
<evidence type="ECO:0000313" key="1">
    <source>
        <dbReference type="EMBL" id="GAA0176209.1"/>
    </source>
</evidence>
<protein>
    <recommendedName>
        <fullName evidence="3">Reverse transcriptase</fullName>
    </recommendedName>
</protein>
<organism evidence="1 2">
    <name type="scientific">Lithospermum erythrorhizon</name>
    <name type="common">Purple gromwell</name>
    <name type="synonym">Lithospermum officinale var. erythrorhizon</name>
    <dbReference type="NCBI Taxonomy" id="34254"/>
    <lineage>
        <taxon>Eukaryota</taxon>
        <taxon>Viridiplantae</taxon>
        <taxon>Streptophyta</taxon>
        <taxon>Embryophyta</taxon>
        <taxon>Tracheophyta</taxon>
        <taxon>Spermatophyta</taxon>
        <taxon>Magnoliopsida</taxon>
        <taxon>eudicotyledons</taxon>
        <taxon>Gunneridae</taxon>
        <taxon>Pentapetalae</taxon>
        <taxon>asterids</taxon>
        <taxon>lamiids</taxon>
        <taxon>Boraginales</taxon>
        <taxon>Boraginaceae</taxon>
        <taxon>Boraginoideae</taxon>
        <taxon>Lithospermeae</taxon>
        <taxon>Lithospermum</taxon>
    </lineage>
</organism>
<accession>A0AAV3RIJ5</accession>
<proteinExistence type="predicted"/>
<keyword evidence="2" id="KW-1185">Reference proteome</keyword>
<sequence length="307" mass="35418">MLREAEEWKVLTGVKISAGSPSVSHILFEDDTLIFCKATIEEGGTVILILRDYEEVLGKKINFDKCGVSFEKRTSRDVRNQGKYLGLPSHVGRSKKEVFGYIQRQWRIGLKVGRGNLFSRAGKEVMLKLVASAIPNFVMNCFKRSLGIIEGVNRAMAKYSWASEDKEREIHWNSWEVIMQHKEFLNAKVEYNPSYGWRSLLEGRKVLEKGVRWRVGHSKGIDIWKDPWVPRKTDFYLRGDRLDGPRCVSQLIEQGHWNAPLINRLMDSDDAKLLLSIPFSWQNIRDRLVWNHKKTGIYLTSSGYLSA</sequence>
<reference evidence="1 2" key="1">
    <citation type="submission" date="2024-01" db="EMBL/GenBank/DDBJ databases">
        <title>The complete chloroplast genome sequence of Lithospermum erythrorhizon: insights into the phylogenetic relationship among Boraginaceae species and the maternal lineages of purple gromwells.</title>
        <authorList>
            <person name="Okada T."/>
            <person name="Watanabe K."/>
        </authorList>
    </citation>
    <scope>NUCLEOTIDE SEQUENCE [LARGE SCALE GENOMIC DNA]</scope>
</reference>
<dbReference type="Proteomes" id="UP001454036">
    <property type="component" value="Unassembled WGS sequence"/>
</dbReference>
<evidence type="ECO:0000313" key="2">
    <source>
        <dbReference type="Proteomes" id="UP001454036"/>
    </source>
</evidence>
<dbReference type="PANTHER" id="PTHR33116">
    <property type="entry name" value="REVERSE TRANSCRIPTASE ZINC-BINDING DOMAIN-CONTAINING PROTEIN-RELATED-RELATED"/>
    <property type="match status" value="1"/>
</dbReference>
<evidence type="ECO:0008006" key="3">
    <source>
        <dbReference type="Google" id="ProtNLM"/>
    </source>
</evidence>
<gene>
    <name evidence="1" type="ORF">LIER_42041</name>
</gene>
<name>A0AAV3RIJ5_LITER</name>
<comment type="caution">
    <text evidence="1">The sequence shown here is derived from an EMBL/GenBank/DDBJ whole genome shotgun (WGS) entry which is preliminary data.</text>
</comment>